<dbReference type="Pfam" id="PF01590">
    <property type="entry name" value="GAF"/>
    <property type="match status" value="1"/>
</dbReference>
<dbReference type="InterPro" id="IPR001054">
    <property type="entry name" value="A/G_cyclase"/>
</dbReference>
<dbReference type="Gene3D" id="3.30.70.1230">
    <property type="entry name" value="Nucleotide cyclase"/>
    <property type="match status" value="1"/>
</dbReference>
<dbReference type="PANTHER" id="PTHR43642">
    <property type="entry name" value="HYBRID SIGNAL TRANSDUCTION HISTIDINE KINASE G"/>
    <property type="match status" value="1"/>
</dbReference>
<dbReference type="CDD" id="cd14014">
    <property type="entry name" value="STKc_PknB_like"/>
    <property type="match status" value="1"/>
</dbReference>
<comment type="subcellular location">
    <subcellularLocation>
        <location evidence="1">Membrane</location>
        <topology evidence="1">Single-pass membrane protein</topology>
    </subcellularLocation>
</comment>
<dbReference type="Pfam" id="PF13191">
    <property type="entry name" value="AAA_16"/>
    <property type="match status" value="1"/>
</dbReference>
<reference evidence="4 5" key="1">
    <citation type="submission" date="2021-01" db="EMBL/GenBank/DDBJ databases">
        <title>Tumebacillus sp. strain ITR2 16S ribosomal RNA gene Genome sequencing and assembly.</title>
        <authorList>
            <person name="Kang M."/>
        </authorList>
    </citation>
    <scope>NUCLEOTIDE SEQUENCE [LARGE SCALE GENOMIC DNA]</scope>
    <source>
        <strain evidence="4 5">ITR2</strain>
    </source>
</reference>
<dbReference type="Gene3D" id="1.10.510.10">
    <property type="entry name" value="Transferase(Phosphotransferase) domain 1"/>
    <property type="match status" value="1"/>
</dbReference>
<dbReference type="InterPro" id="IPR029787">
    <property type="entry name" value="Nucleotide_cyclase"/>
</dbReference>
<dbReference type="SMART" id="SM00044">
    <property type="entry name" value="CYCc"/>
    <property type="match status" value="1"/>
</dbReference>
<dbReference type="SUPFAM" id="SSF52540">
    <property type="entry name" value="P-loop containing nucleoside triphosphate hydrolases"/>
    <property type="match status" value="1"/>
</dbReference>
<sequence length="1778" mass="202430">MFSIGNYEVLEQLSEGLHTVVYRALHTPTQKRVILKALKAEYPPKDEIVRLKREYDIAREIESVGIVRPIGLEPYRNGYALVLEDVGGDSLQQHLAYQRFDHATFLQVGIRVTEALGRLHQHRIIHKDLKPHNVIANLNTGIVQITDFGIASRLSTERQELINPDQLEGTLLYMSPEQTGRMNRMIDYRTDIYSLGVTFYELLTGRLPFSATDPLEIVHCHIAKTATPPHAVDPSVPKALSDIVMRCLAKNAEDRYQSAYGLKRDFEECLRQCVETGVIEEFPIGLRDKSEIFQIPEKLYGRGDALQSLSTVFNRVTQGTRELLLVTGPSGIGKSFFVHEIHRQVAREKGFFLTGKFDQFKRHIPYHALIQALRQLIHQLLTESEGSVRQWRDFILAALGSNGSVMVEVIPELELIIGKQPPAPLLPPTETQNRFQYTMQQFIKVFTGREHPLVLFLDDLQWADSATLALFELFLEDPGTSHLLLIGAYRDNEVMAADRLMVMVDELRRHQRHTVSMVRLSQLDEENVQHLVADTFQCAVEEGAALAELVYRKTNGNPFFVKQFLQSLYAQKKVQFDPEAGAWTWNLDDIREMDITDNVVEFMGAKIRQLPEPTQNLLSVAACIGSTFDLHTLLEVVGWQTKETAHRLWDALQEGFVVPVGTAYKLLFSMWQDDAFEALTGETRVSFKFLHDRVQQVAYSLISEAALPEVHLRIGQILLRQHHAEEWEESLFEMVNHLNVGSALIQTQEELVMLMRLNLLAGRRAKASTAYEPALKYLRNGVGLLPTEPWKTSYELSGELHVELSEVEYLCGNFETAESLFDYILANVRTKLEKANVYNIKAMLYINQEKYEDVTRLCSDGLQLLGMKLPQRASRLRILRGLLKSKWLLRGRTTEDLMNMPVASNPFQNQIMRLLINYINAAYFVDQEYFAFLNVTNLAFTLRHGNSIGSGLSYGGYGMMIGSLFGDYEKGYEFGRLAVQIHERIEYDLLKGQAYFGFATFISHWTRPLREGVDSLRDGYQCSIESGDRVYAVYNCTSLIHFLMIMGTPFDEMTQEINKYSDTILRTKVEMTANNFRVIRAFLARMKGEEGVAFDYHDHVRYCRDKGDLFQMGFTTHYQLRASYLLGEYQDAVDAAKAFESVISGSLGQVQLPDHSLFYSLTLTELFSKATPSKRSHYRHLLTRHLKKLRKWAKFAPDNNHCKAKLVEAEIARLEGNLPHAMDAYEEAIRHAGKQGFLPIAALANELAAKFYLGLGKERIAKTYLLEARYTYQKWGALEKVRLLDRTYPEWLTISKHETESRLEIASAAGSASTTGEHSTHQIDLQTVLKASRAISGEIVLSNLLENMMQILAENAGAQKACLLIERDGELLLEAMKEPGREDVTVLQARPFHECPDLAATVIQYVRRMQEPVVLHDATREEMFAKDPYIEQHRPASIFCMPILNQGKRVGLLYLENNLTTHAFTEGRLALMELLSSQIAVSLQNAELYHHQVQLNLAYGKFVPHQFLRFLEKTSILDVQLGDHVQTNMSIMFADIRSFTTMSEKMTPEENFEFLNEYLRHMEAPIIENRGFIDKFIGDSIMALFDKGADDAVRAGVEMLHQLQAYNLDRGKKGLAPIEIGIGLNSGRMMLGTLGGNHRMDSTVISDAVNLASRMEDLTKVYGVPLLISEHTYVRLVDPNRYCIRILDRVKVKGKTEPVSVYEVFDADPPEIRAGKVATKVLFDNAYEKFQREEYEAAQTLFAKCLSQNLYDKTAAAYIQRCERLKNQTDIEMETTQG</sequence>
<dbReference type="InterPro" id="IPR011009">
    <property type="entry name" value="Kinase-like_dom_sf"/>
</dbReference>
<dbReference type="CDD" id="cd07302">
    <property type="entry name" value="CHD"/>
    <property type="match status" value="1"/>
</dbReference>
<dbReference type="InterPro" id="IPR003018">
    <property type="entry name" value="GAF"/>
</dbReference>
<dbReference type="PANTHER" id="PTHR43642:SF1">
    <property type="entry name" value="HYBRID SIGNAL TRANSDUCTION HISTIDINE KINASE G"/>
    <property type="match status" value="1"/>
</dbReference>
<dbReference type="PROSITE" id="PS50125">
    <property type="entry name" value="GUANYLATE_CYCLASE_2"/>
    <property type="match status" value="1"/>
</dbReference>
<dbReference type="Gene3D" id="3.40.50.300">
    <property type="entry name" value="P-loop containing nucleotide triphosphate hydrolases"/>
    <property type="match status" value="1"/>
</dbReference>
<dbReference type="RefSeq" id="WP_201636155.1">
    <property type="nucleotide sequence ID" value="NZ_JAEQNB010000004.1"/>
</dbReference>
<name>A0ABS1JCM6_9BACL</name>
<dbReference type="SMART" id="SM00220">
    <property type="entry name" value="S_TKc"/>
    <property type="match status" value="1"/>
</dbReference>
<dbReference type="Pfam" id="PF00069">
    <property type="entry name" value="Pkinase"/>
    <property type="match status" value="1"/>
</dbReference>
<dbReference type="InterPro" id="IPR000719">
    <property type="entry name" value="Prot_kinase_dom"/>
</dbReference>
<dbReference type="SUPFAM" id="SSF56112">
    <property type="entry name" value="Protein kinase-like (PK-like)"/>
    <property type="match status" value="1"/>
</dbReference>
<dbReference type="SUPFAM" id="SSF55781">
    <property type="entry name" value="GAF domain-like"/>
    <property type="match status" value="1"/>
</dbReference>
<dbReference type="Gene3D" id="3.30.450.40">
    <property type="match status" value="1"/>
</dbReference>
<dbReference type="InterPro" id="IPR027417">
    <property type="entry name" value="P-loop_NTPase"/>
</dbReference>
<evidence type="ECO:0000313" key="5">
    <source>
        <dbReference type="Proteomes" id="UP000602284"/>
    </source>
</evidence>
<dbReference type="InterPro" id="IPR041664">
    <property type="entry name" value="AAA_16"/>
</dbReference>
<dbReference type="InterPro" id="IPR053159">
    <property type="entry name" value="Hybrid_Histidine_Kinase"/>
</dbReference>
<dbReference type="PROSITE" id="PS50011">
    <property type="entry name" value="PROTEIN_KINASE_DOM"/>
    <property type="match status" value="1"/>
</dbReference>
<organism evidence="4 5">
    <name type="scientific">Tumebacillus amylolyticus</name>
    <dbReference type="NCBI Taxonomy" id="2801339"/>
    <lineage>
        <taxon>Bacteria</taxon>
        <taxon>Bacillati</taxon>
        <taxon>Bacillota</taxon>
        <taxon>Bacilli</taxon>
        <taxon>Bacillales</taxon>
        <taxon>Alicyclobacillaceae</taxon>
        <taxon>Tumebacillus</taxon>
    </lineage>
</organism>
<dbReference type="InterPro" id="IPR003593">
    <property type="entry name" value="AAA+_ATPase"/>
</dbReference>
<comment type="caution">
    <text evidence="4">The sequence shown here is derived from an EMBL/GenBank/DDBJ whole genome shotgun (WGS) entry which is preliminary data.</text>
</comment>
<dbReference type="SUPFAM" id="SSF55073">
    <property type="entry name" value="Nucleotide cyclase"/>
    <property type="match status" value="1"/>
</dbReference>
<proteinExistence type="predicted"/>
<gene>
    <name evidence="4" type="ORF">JJB07_14250</name>
</gene>
<dbReference type="SMART" id="SM00065">
    <property type="entry name" value="GAF"/>
    <property type="match status" value="1"/>
</dbReference>
<dbReference type="SMART" id="SM00382">
    <property type="entry name" value="AAA"/>
    <property type="match status" value="1"/>
</dbReference>
<keyword evidence="5" id="KW-1185">Reference proteome</keyword>
<accession>A0ABS1JCM6</accession>
<dbReference type="Proteomes" id="UP000602284">
    <property type="component" value="Unassembled WGS sequence"/>
</dbReference>
<protein>
    <submittedName>
        <fullName evidence="4">AAA family ATPase</fullName>
    </submittedName>
</protein>
<evidence type="ECO:0000256" key="1">
    <source>
        <dbReference type="ARBA" id="ARBA00004167"/>
    </source>
</evidence>
<dbReference type="EMBL" id="JAEQNB010000004">
    <property type="protein sequence ID" value="MBL0387799.1"/>
    <property type="molecule type" value="Genomic_DNA"/>
</dbReference>
<evidence type="ECO:0000259" key="2">
    <source>
        <dbReference type="PROSITE" id="PS50011"/>
    </source>
</evidence>
<feature type="domain" description="Guanylate cyclase" evidence="3">
    <location>
        <begin position="1530"/>
        <end position="1656"/>
    </location>
</feature>
<feature type="domain" description="Protein kinase" evidence="2">
    <location>
        <begin position="7"/>
        <end position="267"/>
    </location>
</feature>
<evidence type="ECO:0000313" key="4">
    <source>
        <dbReference type="EMBL" id="MBL0387799.1"/>
    </source>
</evidence>
<dbReference type="Gene3D" id="3.30.200.20">
    <property type="entry name" value="Phosphorylase Kinase, domain 1"/>
    <property type="match status" value="1"/>
</dbReference>
<evidence type="ECO:0000259" key="3">
    <source>
        <dbReference type="PROSITE" id="PS50125"/>
    </source>
</evidence>
<dbReference type="InterPro" id="IPR029016">
    <property type="entry name" value="GAF-like_dom_sf"/>
</dbReference>
<dbReference type="Pfam" id="PF00211">
    <property type="entry name" value="Guanylate_cyc"/>
    <property type="match status" value="1"/>
</dbReference>